<dbReference type="InterPro" id="IPR038404">
    <property type="entry name" value="TRAP_DctP_sf"/>
</dbReference>
<dbReference type="RefSeq" id="WP_013133823.1">
    <property type="nucleotide sequence ID" value="NC_014166.1"/>
</dbReference>
<dbReference type="EMBL" id="CP001999">
    <property type="protein sequence ID" value="ADG91678.1"/>
    <property type="molecule type" value="Genomic_DNA"/>
</dbReference>
<evidence type="ECO:0000256" key="1">
    <source>
        <dbReference type="ARBA" id="ARBA00022729"/>
    </source>
</evidence>
<feature type="chain" id="PRO_5003078064" evidence="2">
    <location>
        <begin position="22"/>
        <end position="337"/>
    </location>
</feature>
<dbReference type="PANTHER" id="PTHR33376">
    <property type="match status" value="1"/>
</dbReference>
<dbReference type="CDD" id="cd13604">
    <property type="entry name" value="PBP2_TRAP_ketoacid_lactate_like"/>
    <property type="match status" value="1"/>
</dbReference>
<dbReference type="GO" id="GO:0055085">
    <property type="term" value="P:transmembrane transport"/>
    <property type="evidence" value="ECO:0007669"/>
    <property type="project" value="InterPro"/>
</dbReference>
<accession>D5V3G7</accession>
<dbReference type="Pfam" id="PF03480">
    <property type="entry name" value="DctP"/>
    <property type="match status" value="1"/>
</dbReference>
<protein>
    <submittedName>
        <fullName evidence="3">Extracellular solute-binding protein, family 7</fullName>
    </submittedName>
</protein>
<dbReference type="InterPro" id="IPR018389">
    <property type="entry name" value="DctP_fam"/>
</dbReference>
<dbReference type="AlphaFoldDB" id="D5V3G7"/>
<evidence type="ECO:0000256" key="2">
    <source>
        <dbReference type="SAM" id="SignalP"/>
    </source>
</evidence>
<dbReference type="eggNOG" id="COG4663">
    <property type="taxonomic scope" value="Bacteria"/>
</dbReference>
<dbReference type="Proteomes" id="UP000000939">
    <property type="component" value="Chromosome"/>
</dbReference>
<gene>
    <name evidence="3" type="ordered locus">Arnit_0008</name>
</gene>
<feature type="signal peptide" evidence="2">
    <location>
        <begin position="1"/>
        <end position="21"/>
    </location>
</feature>
<dbReference type="PANTHER" id="PTHR33376:SF5">
    <property type="entry name" value="EXTRACYTOPLASMIC SOLUTE RECEPTOR PROTEIN"/>
    <property type="match status" value="1"/>
</dbReference>
<dbReference type="OrthoDB" id="9769667at2"/>
<organism evidence="3 4">
    <name type="scientific">Arcobacter nitrofigilis (strain ATCC 33309 / DSM 7299 / CCUG 15893 / LMG 7604 / NCTC 12251 / CI)</name>
    <name type="common">Campylobacter nitrofigilis</name>
    <dbReference type="NCBI Taxonomy" id="572480"/>
    <lineage>
        <taxon>Bacteria</taxon>
        <taxon>Pseudomonadati</taxon>
        <taxon>Campylobacterota</taxon>
        <taxon>Epsilonproteobacteria</taxon>
        <taxon>Campylobacterales</taxon>
        <taxon>Arcobacteraceae</taxon>
        <taxon>Arcobacter</taxon>
    </lineage>
</organism>
<dbReference type="Gene3D" id="3.40.190.170">
    <property type="entry name" value="Bacterial extracellular solute-binding protein, family 7"/>
    <property type="match status" value="1"/>
</dbReference>
<evidence type="ECO:0000313" key="3">
    <source>
        <dbReference type="EMBL" id="ADG91678.1"/>
    </source>
</evidence>
<dbReference type="HOGENOM" id="CLU_036176_0_0_7"/>
<dbReference type="NCBIfam" id="NF037995">
    <property type="entry name" value="TRAP_S1"/>
    <property type="match status" value="1"/>
</dbReference>
<dbReference type="KEGG" id="ant:Arnit_0008"/>
<reference evidence="3 4" key="1">
    <citation type="journal article" date="2010" name="Stand. Genomic Sci.">
        <title>Complete genome sequence of Arcobacter nitrofigilis type strain (CI).</title>
        <authorList>
            <person name="Pati A."/>
            <person name="Gronow S."/>
            <person name="Lapidus A."/>
            <person name="Copeland A."/>
            <person name="Glavina Del Rio T."/>
            <person name="Nolan M."/>
            <person name="Lucas S."/>
            <person name="Tice H."/>
            <person name="Cheng J.F."/>
            <person name="Han C."/>
            <person name="Chertkov O."/>
            <person name="Bruce D."/>
            <person name="Tapia R."/>
            <person name="Goodwin L."/>
            <person name="Pitluck S."/>
            <person name="Liolios K."/>
            <person name="Ivanova N."/>
            <person name="Mavromatis K."/>
            <person name="Chen A."/>
            <person name="Palaniappan K."/>
            <person name="Land M."/>
            <person name="Hauser L."/>
            <person name="Chang Y.J."/>
            <person name="Jeffries C.D."/>
            <person name="Detter J.C."/>
            <person name="Rohde M."/>
            <person name="Goker M."/>
            <person name="Bristow J."/>
            <person name="Eisen J.A."/>
            <person name="Markowitz V."/>
            <person name="Hugenholtz P."/>
            <person name="Klenk H.P."/>
            <person name="Kyrpides N.C."/>
        </authorList>
    </citation>
    <scope>NUCLEOTIDE SEQUENCE [LARGE SCALE GENOMIC DNA]</scope>
    <source>
        <strain evidence="4">ATCC 33309 / DSM 7299 / CCUG 15893 / LMG 7604 / NCTC 12251 / CI</strain>
    </source>
</reference>
<keyword evidence="1 2" id="KW-0732">Signal</keyword>
<dbReference type="STRING" id="572480.Arnit_0008"/>
<name>D5V3G7_ARCNC</name>
<sequence precursor="true">MFKKLLKLSLAIGMFATFLQGASTFTLKLQSADPSGSINFKLQEKWAKTVATMTNSDIKIEILPVNSIVKYTETLDAIGAGVLDGEISSIAYFSGKDPAFALMGNTVGAWSDPNDLILFMEYGGGNEFMNKLMNPYGVTFVSAMTNGLESLVAKKPIRSVAELKGLKMRAPEGLVQAVFKAAGAAPVNLPYSEVFTSLDKGVIEAADASTLAVNAQAGLNKIAKYPIFPGFHSIPLMDLSINTKLWNKMPKNYQEIIKVSFRDYVRQIISTIKLSDKAEAARATATKDYTIITWPESEKIKFRRIAQGEWKKMSTESPNAKEAYDLITKFLKDNGMI</sequence>
<proteinExistence type="predicted"/>
<keyword evidence="4" id="KW-1185">Reference proteome</keyword>
<evidence type="ECO:0000313" key="4">
    <source>
        <dbReference type="Proteomes" id="UP000000939"/>
    </source>
</evidence>